<gene>
    <name evidence="2" type="ORF">IHE29_16060</name>
</gene>
<evidence type="ECO:0000313" key="2">
    <source>
        <dbReference type="EMBL" id="WXK40684.1"/>
    </source>
</evidence>
<evidence type="ECO:0000313" key="3">
    <source>
        <dbReference type="Proteomes" id="UP001493153"/>
    </source>
</evidence>
<reference evidence="2 3" key="1">
    <citation type="submission" date="2020-09" db="EMBL/GenBank/DDBJ databases">
        <title>Genome sequences of Mycetohabitans spp.</title>
        <authorList>
            <person name="Carter M.E."/>
            <person name="Carpenter S.C.D."/>
            <person name="Bogdanove A.J."/>
        </authorList>
    </citation>
    <scope>NUCLEOTIDE SEQUENCE [LARGE SCALE GENOMIC DNA]</scope>
    <source>
        <strain evidence="2 3">B12</strain>
        <plasmid evidence="2 3">unnamed</plasmid>
    </source>
</reference>
<protein>
    <submittedName>
        <fullName evidence="2">Uncharacterized protein</fullName>
    </submittedName>
</protein>
<dbReference type="RefSeq" id="WP_237071185.1">
    <property type="nucleotide sequence ID" value="NZ_CP062177.1"/>
</dbReference>
<keyword evidence="3" id="KW-1185">Reference proteome</keyword>
<keyword evidence="1" id="KW-1133">Transmembrane helix</keyword>
<organism evidence="2 3">
    <name type="scientific">Mycetohabitans rhizoxinica</name>
    <dbReference type="NCBI Taxonomy" id="412963"/>
    <lineage>
        <taxon>Bacteria</taxon>
        <taxon>Pseudomonadati</taxon>
        <taxon>Pseudomonadota</taxon>
        <taxon>Betaproteobacteria</taxon>
        <taxon>Burkholderiales</taxon>
        <taxon>Burkholderiaceae</taxon>
        <taxon>Mycetohabitans</taxon>
    </lineage>
</organism>
<feature type="transmembrane region" description="Helical" evidence="1">
    <location>
        <begin position="17"/>
        <end position="35"/>
    </location>
</feature>
<accession>A0ABZ2Q4D0</accession>
<keyword evidence="1" id="KW-0812">Transmembrane</keyword>
<name>A0ABZ2Q4D0_9BURK</name>
<dbReference type="Proteomes" id="UP001493153">
    <property type="component" value="Plasmid unnamed"/>
</dbReference>
<geneLocation type="plasmid" evidence="2 3">
    <name>unnamed</name>
</geneLocation>
<keyword evidence="2" id="KW-0614">Plasmid</keyword>
<feature type="transmembrane region" description="Helical" evidence="1">
    <location>
        <begin position="41"/>
        <end position="62"/>
    </location>
</feature>
<proteinExistence type="predicted"/>
<dbReference type="EMBL" id="CP062177">
    <property type="protein sequence ID" value="WXK40684.1"/>
    <property type="molecule type" value="Genomic_DNA"/>
</dbReference>
<keyword evidence="1" id="KW-0472">Membrane</keyword>
<evidence type="ECO:0000256" key="1">
    <source>
        <dbReference type="SAM" id="Phobius"/>
    </source>
</evidence>
<feature type="transmembrane region" description="Helical" evidence="1">
    <location>
        <begin position="74"/>
        <end position="92"/>
    </location>
</feature>
<sequence>MKMSNAPESWFSRNGQWIWPLGMSIMPILVLLLMSSLGVTIAAWVQIVNYVVSCLGLCISGIQARLTGTVSAQVFCYLVAVVGCTMAIWRLVHD</sequence>